<sequence>MRNYVQRKEKREIGANRGTVTTQHWQRKFMNSGNEIEHKAFRVFWLRNYVFVCNRSMIYNDVISVAIHLARGTRITLTPAVLASIYRDLGVLKKAIVDSNQLESSCGAVSDLVIRSPFKLVQPYALDVVENWHLPEYYPQKEKWVSVGPNSGDELQSFVRCLRYYRALLSASGSYAIWIRSSSSFTQLKHKRYYTKETKKVIRYPILAFLGRCPHKLIEVVEPISVRKKHESSGIRQSSDREKLSGQVHKMVSPVAEECCVNTMKSDEGFVRIAGDGCASSTSLFEKKLLELKAGCNSTRLERMEVE</sequence>
<proteinExistence type="predicted"/>
<organism evidence="2 3">
    <name type="scientific">Malus domestica</name>
    <name type="common">Apple</name>
    <name type="synonym">Pyrus malus</name>
    <dbReference type="NCBI Taxonomy" id="3750"/>
    <lineage>
        <taxon>Eukaryota</taxon>
        <taxon>Viridiplantae</taxon>
        <taxon>Streptophyta</taxon>
        <taxon>Embryophyta</taxon>
        <taxon>Tracheophyta</taxon>
        <taxon>Spermatophyta</taxon>
        <taxon>Magnoliopsida</taxon>
        <taxon>eudicotyledons</taxon>
        <taxon>Gunneridae</taxon>
        <taxon>Pentapetalae</taxon>
        <taxon>rosids</taxon>
        <taxon>fabids</taxon>
        <taxon>Rosales</taxon>
        <taxon>Rosaceae</taxon>
        <taxon>Amygdaloideae</taxon>
        <taxon>Maleae</taxon>
        <taxon>Malus</taxon>
    </lineage>
</organism>
<comment type="caution">
    <text evidence="2">The sequence shown here is derived from an EMBL/GenBank/DDBJ whole genome shotgun (WGS) entry which is preliminary data.</text>
</comment>
<dbReference type="AlphaFoldDB" id="A0A498K5L1"/>
<evidence type="ECO:0000313" key="2">
    <source>
        <dbReference type="EMBL" id="RXI03539.1"/>
    </source>
</evidence>
<dbReference type="Proteomes" id="UP000290289">
    <property type="component" value="Chromosome 3"/>
</dbReference>
<accession>A0A498K5L1</accession>
<dbReference type="EMBL" id="RDQH01000329">
    <property type="protein sequence ID" value="RXI03539.1"/>
    <property type="molecule type" value="Genomic_DNA"/>
</dbReference>
<dbReference type="STRING" id="3750.A0A498K5L1"/>
<protein>
    <recommendedName>
        <fullName evidence="1">Aminotransferase-like plant mobile domain-containing protein</fullName>
    </recommendedName>
</protein>
<dbReference type="Pfam" id="PF10536">
    <property type="entry name" value="PMD"/>
    <property type="match status" value="1"/>
</dbReference>
<evidence type="ECO:0000313" key="3">
    <source>
        <dbReference type="Proteomes" id="UP000290289"/>
    </source>
</evidence>
<dbReference type="InterPro" id="IPR019557">
    <property type="entry name" value="AminoTfrase-like_pln_mobile"/>
</dbReference>
<reference evidence="2 3" key="1">
    <citation type="submission" date="2018-10" db="EMBL/GenBank/DDBJ databases">
        <title>A high-quality apple genome assembly.</title>
        <authorList>
            <person name="Hu J."/>
        </authorList>
    </citation>
    <scope>NUCLEOTIDE SEQUENCE [LARGE SCALE GENOMIC DNA]</scope>
    <source>
        <strain evidence="3">cv. HFTH1</strain>
        <tissue evidence="2">Young leaf</tissue>
    </source>
</reference>
<gene>
    <name evidence="2" type="ORF">DVH24_004191</name>
</gene>
<evidence type="ECO:0000259" key="1">
    <source>
        <dbReference type="Pfam" id="PF10536"/>
    </source>
</evidence>
<feature type="domain" description="Aminotransferase-like plant mobile" evidence="1">
    <location>
        <begin position="11"/>
        <end position="131"/>
    </location>
</feature>
<name>A0A498K5L1_MALDO</name>
<keyword evidence="3" id="KW-1185">Reference proteome</keyword>